<comment type="similarity">
    <text evidence="7 8">Belongs to the pseudomonas-type ThrB family.</text>
</comment>
<evidence type="ECO:0000256" key="2">
    <source>
        <dbReference type="ARBA" id="ARBA00022679"/>
    </source>
</evidence>
<dbReference type="AlphaFoldDB" id="A0A226X716"/>
<comment type="caution">
    <text evidence="11">The sequence shown here is derived from an EMBL/GenBank/DDBJ whole genome shotgun (WGS) entry which is preliminary data.</text>
</comment>
<keyword evidence="1 8" id="KW-0028">Amino-acid biosynthesis</keyword>
<dbReference type="InterPro" id="IPR011009">
    <property type="entry name" value="Kinase-like_dom_sf"/>
</dbReference>
<dbReference type="Gene3D" id="3.90.1200.10">
    <property type="match status" value="1"/>
</dbReference>
<evidence type="ECO:0000256" key="8">
    <source>
        <dbReference type="HAMAP-Rule" id="MF_00301"/>
    </source>
</evidence>
<keyword evidence="6 8" id="KW-0067">ATP-binding</keyword>
<dbReference type="PANTHER" id="PTHR21064:SF6">
    <property type="entry name" value="AMINOGLYCOSIDE PHOSPHOTRANSFERASE DOMAIN-CONTAINING PROTEIN"/>
    <property type="match status" value="1"/>
</dbReference>
<dbReference type="HAMAP" id="MF_00301">
    <property type="entry name" value="Homoser_kinase_2"/>
    <property type="match status" value="1"/>
</dbReference>
<evidence type="ECO:0000259" key="10">
    <source>
        <dbReference type="Pfam" id="PF01636"/>
    </source>
</evidence>
<evidence type="ECO:0000256" key="5">
    <source>
        <dbReference type="ARBA" id="ARBA00022777"/>
    </source>
</evidence>
<dbReference type="Pfam" id="PF01636">
    <property type="entry name" value="APH"/>
    <property type="match status" value="1"/>
</dbReference>
<dbReference type="NCBIfam" id="TIGR00938">
    <property type="entry name" value="thrB_alt"/>
    <property type="match status" value="1"/>
</dbReference>
<gene>
    <name evidence="8" type="primary">thrB</name>
    <name evidence="11" type="ORF">BSU04_09955</name>
</gene>
<name>A0A226X716_CABSO</name>
<dbReference type="PANTHER" id="PTHR21064">
    <property type="entry name" value="AMINOGLYCOSIDE PHOSPHOTRANSFERASE DOMAIN-CONTAINING PROTEIN-RELATED"/>
    <property type="match status" value="1"/>
</dbReference>
<dbReference type="eggNOG" id="COG2334">
    <property type="taxonomic scope" value="Bacteria"/>
</dbReference>
<evidence type="ECO:0000256" key="4">
    <source>
        <dbReference type="ARBA" id="ARBA00022741"/>
    </source>
</evidence>
<dbReference type="Proteomes" id="UP000214720">
    <property type="component" value="Unassembled WGS sequence"/>
</dbReference>
<evidence type="ECO:0000256" key="1">
    <source>
        <dbReference type="ARBA" id="ARBA00022605"/>
    </source>
</evidence>
<dbReference type="NCBIfam" id="NF003558">
    <property type="entry name" value="PRK05231.1"/>
    <property type="match status" value="1"/>
</dbReference>
<dbReference type="InterPro" id="IPR002575">
    <property type="entry name" value="Aminoglycoside_PTrfase"/>
</dbReference>
<dbReference type="UniPathway" id="UPA00050">
    <property type="reaction ID" value="UER00064"/>
</dbReference>
<proteinExistence type="inferred from homology"/>
<keyword evidence="2 8" id="KW-0808">Transferase</keyword>
<keyword evidence="5 8" id="KW-0418">Kinase</keyword>
<dbReference type="GO" id="GO:0005524">
    <property type="term" value="F:ATP binding"/>
    <property type="evidence" value="ECO:0007669"/>
    <property type="project" value="UniProtKB-KW"/>
</dbReference>
<reference evidence="12" key="1">
    <citation type="submission" date="2017-01" db="EMBL/GenBank/DDBJ databases">
        <title>Genome Analysis of Deinococcus marmoris KOPRI26562.</title>
        <authorList>
            <person name="Kim J.H."/>
            <person name="Oh H.-M."/>
        </authorList>
    </citation>
    <scope>NUCLEOTIDE SEQUENCE [LARGE SCALE GENOMIC DNA]</scope>
    <source>
        <strain evidence="12">PAMC 26633</strain>
    </source>
</reference>
<feature type="domain" description="Aminoglycoside phosphotransferase" evidence="10">
    <location>
        <begin position="86"/>
        <end position="322"/>
    </location>
</feature>
<dbReference type="InterPro" id="IPR050249">
    <property type="entry name" value="Pseudomonas-type_ThrB"/>
</dbReference>
<dbReference type="CDD" id="cd05153">
    <property type="entry name" value="HomoserineK_II"/>
    <property type="match status" value="1"/>
</dbReference>
<dbReference type="SUPFAM" id="SSF56112">
    <property type="entry name" value="Protein kinase-like (PK-like)"/>
    <property type="match status" value="1"/>
</dbReference>
<evidence type="ECO:0000256" key="9">
    <source>
        <dbReference type="NCBIfam" id="TIGR00938"/>
    </source>
</evidence>
<comment type="pathway">
    <text evidence="8">Amino-acid biosynthesis; L-threonine biosynthesis; L-threonine from L-aspartate: step 4/5.</text>
</comment>
<comment type="catalytic activity">
    <reaction evidence="8">
        <text>L-homoserine + ATP = O-phospho-L-homoserine + ADP + H(+)</text>
        <dbReference type="Rhea" id="RHEA:13985"/>
        <dbReference type="ChEBI" id="CHEBI:15378"/>
        <dbReference type="ChEBI" id="CHEBI:30616"/>
        <dbReference type="ChEBI" id="CHEBI:57476"/>
        <dbReference type="ChEBI" id="CHEBI:57590"/>
        <dbReference type="ChEBI" id="CHEBI:456216"/>
        <dbReference type="EC" id="2.7.1.39"/>
    </reaction>
</comment>
<sequence length="384" mass="43232">MEPDVLSVYRRLVEHSPSLHLCRFHPLSPAPRRRFPATQRVTDAPVGHPACSTSPTLSRMAVFTAVTDSQLTDWLQHYELGEAVDFRGIASGIENSNFFLTTTRGAYVLTIFENLTATQLPFYLDLMRHLASHAVPVPDPMPRRDGTLFGMLNGKPAAIVTKLDGAPELSPGPLHCIEVGQMLARLHLAGRDFPVHQPNLRSLAWWQENVPAVLSHLSDAQRALVTGELEHQASFFASDEYRSLPEGPCHCDLFRDNVLFAHPTANETRLGGFFDFYFAGNDKWLFDVAVCVNDWCVDLASGALDLARVDALLRAYQTVRPFTPAEAHHWNDMLRAGALRFWVSRLYDFYRPREAEMLKPHDPGHFERILRERIKVAPPPVHGN</sequence>
<dbReference type="Gene3D" id="3.30.200.20">
    <property type="entry name" value="Phosphorylase Kinase, domain 1"/>
    <property type="match status" value="1"/>
</dbReference>
<accession>A0A226X716</accession>
<dbReference type="GO" id="GO:0009088">
    <property type="term" value="P:threonine biosynthetic process"/>
    <property type="evidence" value="ECO:0007669"/>
    <property type="project" value="UniProtKB-UniRule"/>
</dbReference>
<dbReference type="EC" id="2.7.1.39" evidence="8 9"/>
<evidence type="ECO:0000313" key="11">
    <source>
        <dbReference type="EMBL" id="OXC78790.1"/>
    </source>
</evidence>
<keyword evidence="4 8" id="KW-0547">Nucleotide-binding</keyword>
<evidence type="ECO:0000256" key="6">
    <source>
        <dbReference type="ARBA" id="ARBA00022840"/>
    </source>
</evidence>
<protein>
    <recommendedName>
        <fullName evidence="8 9">Homoserine kinase</fullName>
        <shortName evidence="8">HK</shortName>
        <shortName evidence="8">HSK</shortName>
        <ecNumber evidence="8 9">2.7.1.39</ecNumber>
    </recommendedName>
</protein>
<dbReference type="EMBL" id="MTHB01000050">
    <property type="protein sequence ID" value="OXC78790.1"/>
    <property type="molecule type" value="Genomic_DNA"/>
</dbReference>
<organism evidence="11 12">
    <name type="scientific">Caballeronia sordidicola</name>
    <name type="common">Burkholderia sordidicola</name>
    <dbReference type="NCBI Taxonomy" id="196367"/>
    <lineage>
        <taxon>Bacteria</taxon>
        <taxon>Pseudomonadati</taxon>
        <taxon>Pseudomonadota</taxon>
        <taxon>Betaproteobacteria</taxon>
        <taxon>Burkholderiales</taxon>
        <taxon>Burkholderiaceae</taxon>
        <taxon>Caballeronia</taxon>
    </lineage>
</organism>
<evidence type="ECO:0000256" key="3">
    <source>
        <dbReference type="ARBA" id="ARBA00022697"/>
    </source>
</evidence>
<evidence type="ECO:0000313" key="12">
    <source>
        <dbReference type="Proteomes" id="UP000214720"/>
    </source>
</evidence>
<keyword evidence="3 8" id="KW-0791">Threonine biosynthesis</keyword>
<evidence type="ECO:0000256" key="7">
    <source>
        <dbReference type="ARBA" id="ARBA00038240"/>
    </source>
</evidence>
<dbReference type="InterPro" id="IPR005280">
    <property type="entry name" value="Homoserine_kinase_II"/>
</dbReference>
<dbReference type="GO" id="GO:0004413">
    <property type="term" value="F:homoserine kinase activity"/>
    <property type="evidence" value="ECO:0007669"/>
    <property type="project" value="UniProtKB-UniRule"/>
</dbReference>